<evidence type="ECO:0000313" key="2">
    <source>
        <dbReference type="EMBL" id="VEN73908.1"/>
    </source>
</evidence>
<name>A0A484HFC7_9BACT</name>
<dbReference type="InterPro" id="IPR029464">
    <property type="entry name" value="HSDR_N"/>
</dbReference>
<proteinExistence type="predicted"/>
<sequence length="184" mass="20333">MEGGHHLILGELTDILTGETIPDTHDERYRQKIASILLRQKGYSKDDIRSRREIMVAAGEKRAILKVDFEIFSGEKTLMVIQYGPGSLLTRRRPALALARLAARGEVPVVVVTNGEDAEILDGQTGEASARGPGAIPSRRALFEKWEDRPLASLDETRLDLEGRIAYAYEVDGACPCDDSICRL</sequence>
<protein>
    <recommendedName>
        <fullName evidence="1">Type I restriction enzyme R protein N-terminal domain-containing protein</fullName>
    </recommendedName>
</protein>
<feature type="domain" description="Type I restriction enzyme R protein N-terminal" evidence="1">
    <location>
        <begin position="25"/>
        <end position="131"/>
    </location>
</feature>
<gene>
    <name evidence="2" type="ORF">EPICR_20378</name>
</gene>
<dbReference type="AlphaFoldDB" id="A0A484HFC7"/>
<dbReference type="EMBL" id="CAACVI010000012">
    <property type="protein sequence ID" value="VEN73908.1"/>
    <property type="molecule type" value="Genomic_DNA"/>
</dbReference>
<reference evidence="2" key="1">
    <citation type="submission" date="2019-01" db="EMBL/GenBank/DDBJ databases">
        <authorList>
            <consortium name="Genoscope - CEA"/>
            <person name="William W."/>
        </authorList>
    </citation>
    <scope>NUCLEOTIDE SEQUENCE</scope>
    <source>
        <strain evidence="2">CR-1</strain>
    </source>
</reference>
<accession>A0A484HFC7</accession>
<organism evidence="2">
    <name type="scientific">uncultured Desulfobacteraceae bacterium</name>
    <dbReference type="NCBI Taxonomy" id="218296"/>
    <lineage>
        <taxon>Bacteria</taxon>
        <taxon>Pseudomonadati</taxon>
        <taxon>Thermodesulfobacteriota</taxon>
        <taxon>Desulfobacteria</taxon>
        <taxon>Desulfobacterales</taxon>
        <taxon>Desulfobacteraceae</taxon>
        <taxon>environmental samples</taxon>
    </lineage>
</organism>
<dbReference type="Pfam" id="PF13588">
    <property type="entry name" value="HSDR_N_2"/>
    <property type="match status" value="1"/>
</dbReference>
<evidence type="ECO:0000259" key="1">
    <source>
        <dbReference type="Pfam" id="PF13588"/>
    </source>
</evidence>